<evidence type="ECO:0000313" key="1">
    <source>
        <dbReference type="EMBL" id="OXB62061.1"/>
    </source>
</evidence>
<dbReference type="InterPro" id="IPR052992">
    <property type="entry name" value="SDR_member_12"/>
</dbReference>
<dbReference type="Proteomes" id="UP000198323">
    <property type="component" value="Unassembled WGS sequence"/>
</dbReference>
<name>A0A226N3E3_CALSU</name>
<dbReference type="OrthoDB" id="417891at2759"/>
<dbReference type="PANTHER" id="PTHR44656:SF7">
    <property type="entry name" value="DEHYDROGENASE_REDUCTASE SDR FAMILY MEMBER 12"/>
    <property type="match status" value="1"/>
</dbReference>
<sequence length="121" mass="13127">VTVSSGGMLVQKLNVADLQSGSGTFDGTMVYAQNKHFFCNHKSLAWQPTIPLFSLAVRSSMPDFYQKMKNSLRTEAQGADTVVWLALSSEAAKLPSGLFFQGKSLLLHINGVCLTACKVRS</sequence>
<protein>
    <submittedName>
        <fullName evidence="1">Uncharacterized protein</fullName>
    </submittedName>
</protein>
<evidence type="ECO:0000313" key="2">
    <source>
        <dbReference type="Proteomes" id="UP000198323"/>
    </source>
</evidence>
<comment type="caution">
    <text evidence="1">The sequence shown here is derived from an EMBL/GenBank/DDBJ whole genome shotgun (WGS) entry which is preliminary data.</text>
</comment>
<keyword evidence="2" id="KW-1185">Reference proteome</keyword>
<gene>
    <name evidence="1" type="ORF">ASZ78_013434</name>
</gene>
<accession>A0A226N3E3</accession>
<feature type="non-terminal residue" evidence="1">
    <location>
        <position position="1"/>
    </location>
</feature>
<reference evidence="1 2" key="1">
    <citation type="submission" date="2016-07" db="EMBL/GenBank/DDBJ databases">
        <title>Disparate Historic Effective Population Sizes Predicted by Modern Levels of Genome Diversity for the Scaled Quail (Callipepla squamata) and the Northern Bobwhite (Colinus virginianus): Inferences from First and Second Generation Draft Genome Assemblies for Sympatric New World Quail.</title>
        <authorList>
            <person name="Oldeschulte D.L."/>
            <person name="Halley Y.A."/>
            <person name="Bhattarai E.K."/>
            <person name="Brashear W.A."/>
            <person name="Hill J."/>
            <person name="Metz R.P."/>
            <person name="Johnson C.D."/>
            <person name="Rollins D."/>
            <person name="Peterson M.J."/>
            <person name="Bickhart D.M."/>
            <person name="Decker J.E."/>
            <person name="Seabury C.M."/>
        </authorList>
    </citation>
    <scope>NUCLEOTIDE SEQUENCE [LARGE SCALE GENOMIC DNA]</scope>
    <source>
        <strain evidence="1 2">Texas</strain>
        <tissue evidence="1">Leg muscle</tissue>
    </source>
</reference>
<dbReference type="EMBL" id="MCFN01000235">
    <property type="protein sequence ID" value="OXB62061.1"/>
    <property type="molecule type" value="Genomic_DNA"/>
</dbReference>
<proteinExistence type="predicted"/>
<dbReference type="AlphaFoldDB" id="A0A226N3E3"/>
<dbReference type="STRING" id="9009.A0A226N3E3"/>
<organism evidence="1 2">
    <name type="scientific">Callipepla squamata</name>
    <name type="common">Scaled quail</name>
    <dbReference type="NCBI Taxonomy" id="9009"/>
    <lineage>
        <taxon>Eukaryota</taxon>
        <taxon>Metazoa</taxon>
        <taxon>Chordata</taxon>
        <taxon>Craniata</taxon>
        <taxon>Vertebrata</taxon>
        <taxon>Euteleostomi</taxon>
        <taxon>Archelosauria</taxon>
        <taxon>Archosauria</taxon>
        <taxon>Dinosauria</taxon>
        <taxon>Saurischia</taxon>
        <taxon>Theropoda</taxon>
        <taxon>Coelurosauria</taxon>
        <taxon>Aves</taxon>
        <taxon>Neognathae</taxon>
        <taxon>Galloanserae</taxon>
        <taxon>Galliformes</taxon>
        <taxon>Odontophoridae</taxon>
        <taxon>Callipepla</taxon>
    </lineage>
</organism>
<dbReference type="PANTHER" id="PTHR44656">
    <property type="entry name" value="DEHYDROGENASE/REDUCTASE SDR FAMILY MEMBER 12"/>
    <property type="match status" value="1"/>
</dbReference>